<evidence type="ECO:0000256" key="2">
    <source>
        <dbReference type="ARBA" id="ARBA00022448"/>
    </source>
</evidence>
<evidence type="ECO:0000313" key="15">
    <source>
        <dbReference type="EMBL" id="RAK53281.1"/>
    </source>
</evidence>
<dbReference type="InterPro" id="IPR012910">
    <property type="entry name" value="Plug_dom"/>
</dbReference>
<evidence type="ECO:0000256" key="6">
    <source>
        <dbReference type="ARBA" id="ARBA00023065"/>
    </source>
</evidence>
<keyword evidence="2 10" id="KW-0813">Transport</keyword>
<comment type="caution">
    <text evidence="15">The sequence shown here is derived from an EMBL/GenBank/DDBJ whole genome shotgun (WGS) entry which is preliminary data.</text>
</comment>
<keyword evidence="7 11" id="KW-0798">TonB box</keyword>
<evidence type="ECO:0000259" key="14">
    <source>
        <dbReference type="Pfam" id="PF07715"/>
    </source>
</evidence>
<evidence type="ECO:0000256" key="10">
    <source>
        <dbReference type="PROSITE-ProRule" id="PRU01360"/>
    </source>
</evidence>
<dbReference type="GO" id="GO:0006811">
    <property type="term" value="P:monoatomic ion transport"/>
    <property type="evidence" value="ECO:0007669"/>
    <property type="project" value="UniProtKB-KW"/>
</dbReference>
<evidence type="ECO:0000256" key="12">
    <source>
        <dbReference type="SAM" id="SignalP"/>
    </source>
</evidence>
<gene>
    <name evidence="15" type="ORF">DJ017_01430</name>
</gene>
<dbReference type="PROSITE" id="PS52016">
    <property type="entry name" value="TONB_DEPENDENT_REC_3"/>
    <property type="match status" value="1"/>
</dbReference>
<feature type="chain" id="PRO_5016326320" evidence="12">
    <location>
        <begin position="44"/>
        <end position="627"/>
    </location>
</feature>
<dbReference type="Pfam" id="PF07715">
    <property type="entry name" value="Plug"/>
    <property type="match status" value="1"/>
</dbReference>
<evidence type="ECO:0000256" key="11">
    <source>
        <dbReference type="RuleBase" id="RU003357"/>
    </source>
</evidence>
<reference evidence="16" key="1">
    <citation type="submission" date="2018-05" db="EMBL/GenBank/DDBJ databases">
        <authorList>
            <person name="Li X."/>
        </authorList>
    </citation>
    <scope>NUCLEOTIDE SEQUENCE [LARGE SCALE GENOMIC DNA]</scope>
    <source>
        <strain evidence="16">LX32</strain>
    </source>
</reference>
<feature type="signal peptide" evidence="12">
    <location>
        <begin position="1"/>
        <end position="43"/>
    </location>
</feature>
<keyword evidence="4 10" id="KW-0812">Transmembrane</keyword>
<accession>A0A328AF70</accession>
<evidence type="ECO:0000256" key="1">
    <source>
        <dbReference type="ARBA" id="ARBA00004571"/>
    </source>
</evidence>
<evidence type="ECO:0000256" key="4">
    <source>
        <dbReference type="ARBA" id="ARBA00022692"/>
    </source>
</evidence>
<evidence type="ECO:0000256" key="9">
    <source>
        <dbReference type="ARBA" id="ARBA00023237"/>
    </source>
</evidence>
<dbReference type="Gene3D" id="2.170.130.10">
    <property type="entry name" value="TonB-dependent receptor, plug domain"/>
    <property type="match status" value="1"/>
</dbReference>
<keyword evidence="16" id="KW-1185">Reference proteome</keyword>
<dbReference type="PANTHER" id="PTHR30069:SF53">
    <property type="entry name" value="COLICIN I RECEPTOR-RELATED"/>
    <property type="match status" value="1"/>
</dbReference>
<dbReference type="GO" id="GO:0015889">
    <property type="term" value="P:cobalamin transport"/>
    <property type="evidence" value="ECO:0007669"/>
    <property type="project" value="TreeGrafter"/>
</dbReference>
<dbReference type="Gene3D" id="2.40.170.20">
    <property type="entry name" value="TonB-dependent receptor, beta-barrel domain"/>
    <property type="match status" value="1"/>
</dbReference>
<dbReference type="PANTHER" id="PTHR30069">
    <property type="entry name" value="TONB-DEPENDENT OUTER MEMBRANE RECEPTOR"/>
    <property type="match status" value="1"/>
</dbReference>
<dbReference type="InterPro" id="IPR000531">
    <property type="entry name" value="Beta-barrel_TonB"/>
</dbReference>
<evidence type="ECO:0000256" key="8">
    <source>
        <dbReference type="ARBA" id="ARBA00023136"/>
    </source>
</evidence>
<feature type="domain" description="TonB-dependent receptor plug" evidence="14">
    <location>
        <begin position="69"/>
        <end position="170"/>
    </location>
</feature>
<evidence type="ECO:0000256" key="5">
    <source>
        <dbReference type="ARBA" id="ARBA00022729"/>
    </source>
</evidence>
<evidence type="ECO:0000313" key="16">
    <source>
        <dbReference type="Proteomes" id="UP000249254"/>
    </source>
</evidence>
<feature type="domain" description="TonB-dependent receptor-like beta-barrel" evidence="13">
    <location>
        <begin position="193"/>
        <end position="601"/>
    </location>
</feature>
<dbReference type="InterPro" id="IPR037066">
    <property type="entry name" value="Plug_dom_sf"/>
</dbReference>
<dbReference type="SUPFAM" id="SSF56935">
    <property type="entry name" value="Porins"/>
    <property type="match status" value="1"/>
</dbReference>
<evidence type="ECO:0000259" key="13">
    <source>
        <dbReference type="Pfam" id="PF00593"/>
    </source>
</evidence>
<dbReference type="InterPro" id="IPR039426">
    <property type="entry name" value="TonB-dep_rcpt-like"/>
</dbReference>
<dbReference type="OrthoDB" id="9796221at2"/>
<dbReference type="CDD" id="cd01347">
    <property type="entry name" value="ligand_gated_channel"/>
    <property type="match status" value="1"/>
</dbReference>
<protein>
    <submittedName>
        <fullName evidence="15">TonB-dependent receptor</fullName>
    </submittedName>
</protein>
<evidence type="ECO:0000256" key="7">
    <source>
        <dbReference type="ARBA" id="ARBA00023077"/>
    </source>
</evidence>
<evidence type="ECO:0000256" key="3">
    <source>
        <dbReference type="ARBA" id="ARBA00022452"/>
    </source>
</evidence>
<dbReference type="Pfam" id="PF00593">
    <property type="entry name" value="TonB_dep_Rec_b-barrel"/>
    <property type="match status" value="1"/>
</dbReference>
<keyword evidence="9 10" id="KW-0998">Cell outer membrane</keyword>
<comment type="subcellular location">
    <subcellularLocation>
        <location evidence="1 10">Cell outer membrane</location>
        <topology evidence="1 10">Multi-pass membrane protein</topology>
    </subcellularLocation>
</comment>
<keyword evidence="15" id="KW-0675">Receptor</keyword>
<dbReference type="AlphaFoldDB" id="A0A328AF70"/>
<dbReference type="InterPro" id="IPR036942">
    <property type="entry name" value="Beta-barrel_TonB_sf"/>
</dbReference>
<proteinExistence type="inferred from homology"/>
<organism evidence="15 16">
    <name type="scientific">Phenylobacterium soli</name>
    <dbReference type="NCBI Taxonomy" id="2170551"/>
    <lineage>
        <taxon>Bacteria</taxon>
        <taxon>Pseudomonadati</taxon>
        <taxon>Pseudomonadota</taxon>
        <taxon>Alphaproteobacteria</taxon>
        <taxon>Caulobacterales</taxon>
        <taxon>Caulobacteraceae</taxon>
        <taxon>Phenylobacterium</taxon>
    </lineage>
</organism>
<keyword evidence="5 12" id="KW-0732">Signal</keyword>
<comment type="similarity">
    <text evidence="10 11">Belongs to the TonB-dependent receptor family.</text>
</comment>
<dbReference type="EMBL" id="QFYQ01000001">
    <property type="protein sequence ID" value="RAK53281.1"/>
    <property type="molecule type" value="Genomic_DNA"/>
</dbReference>
<name>A0A328AF70_9CAUL</name>
<keyword evidence="6" id="KW-0406">Ion transport</keyword>
<keyword evidence="3 10" id="KW-1134">Transmembrane beta strand</keyword>
<dbReference type="GO" id="GO:0009279">
    <property type="term" value="C:cell outer membrane"/>
    <property type="evidence" value="ECO:0007669"/>
    <property type="project" value="UniProtKB-SubCell"/>
</dbReference>
<dbReference type="Proteomes" id="UP000249254">
    <property type="component" value="Unassembled WGS sequence"/>
</dbReference>
<keyword evidence="8 10" id="KW-0472">Membrane</keyword>
<sequence>MVRPSTVAATPNPEAVRPMRCSIRSLLFSTAALAGALPAAAFADEPSPLGEVVVTATRLPSRLDLVTGAHVVDRAELEARQTPFLEDVLSTVPGVGVTRNGAFGGAAAIRIRGASPDKTLVLIDGVPVNDAADPNGTFDPSSLQTADVERIEVLNGPQGSLWGSDAIGGVVSITTRELTGLTASAEGGSFGTARGFVGTGVAEDRYAVSASLAGLRTDGISRADTGSEKDPYRTATANLAGRVRLTDWLQLDARLRTTYANIAIDGYPPPDYALADTPDRNKARSWQGDVRAVVDAFGLRQTASYGDYHLWRRNISDFPEVYTATRRVFRWTAEKGGPADAWAAVVGAERIESKADLSGRTSTNLSVTSVFAVARARPWTPLNLTASLRFDDPDRFRSRSTGRLSAAVDVGAGFTLTASAGQGFKIPSISEVVCDYCFAPPVPLRPERAEGYDMRLGWLSPDKRIEAAVTGYRLAVRDQIAYQDLRYVNIARTRSTGLEAEADAQLTDALRLKLAYAHTKAIDATTGAELLRIPHNSGSAALFYNSGKWGGALTVRGESSQLDLARDGFSRERRKGFLVADLAGSYRLTDQVSLTARVENLADRRYEETLGFSEAGRAVYLGVRFRP</sequence>